<keyword evidence="3" id="KW-1185">Reference proteome</keyword>
<feature type="compositionally biased region" description="Basic and acidic residues" evidence="1">
    <location>
        <begin position="332"/>
        <end position="341"/>
    </location>
</feature>
<name>A0AAN7BSJ1_9PEZI</name>
<evidence type="ECO:0000313" key="2">
    <source>
        <dbReference type="EMBL" id="KAK4228622.1"/>
    </source>
</evidence>
<protein>
    <recommendedName>
        <fullName evidence="4">MACPF domain-containing protein</fullName>
    </recommendedName>
</protein>
<dbReference type="Proteomes" id="UP001301958">
    <property type="component" value="Unassembled WGS sequence"/>
</dbReference>
<accession>A0AAN7BSJ1</accession>
<sequence>MVASTTRVSQTIREALQATLPTAPEQLLTVQVPGVSIDCNPEGPYWWNPKEHAETPHRVKVNEARLVDGMVPLSKLMLGPTGKSVARSYAAALDMLIPEDAPIDTPTDVGVGGHKTQAAERYLMAMKYLTSLAPNSTKTVIDVYVEKQEAWSVAMKEWDRAKQDAYNSAKQQYPNDVKMQQWAYDEWNQANFRNYKTRAQAKYMDWIVNGCKYKVDYYFGIVDVSSAMKRVESSKEAARNLVVIDPDGTTEWQEVHLEPPNWADECLIKINSWNANKNKLSRKDYESEIKRMKRLLLSYKGLETSLGGPLAADKPAETEKGDANGSPPTGDKNSDETKEEKELRVAYQKLYEAQNNKKTTPQALKEAQIAVQTALDAHGTASLKKNKHNVEYMATKSKNEKLGWIANMIQDTQEQINLLQQGLDSYNKSSIATPAVQDVEKQSTDSGEVVKVNYSEADDRWADPKFNLTRNNVAVAAPSPQDSKPNKWTKISVNVSASNQESDKASSSSASSASFSARFGFFSASGGVSYSQASSKASQSAANCNVDISFEALMVTINRAWLHGELFADQELNVAPDVKLSPGWSALKKFIDAKSTDELVKYAYFPSYPTAFIIASNVEMEFRGDTTHLEEAIESSSFNANLKVSYGPFKLSSSHKQDKSSAKAKMETTATGTRISLEAPCIIGWVTTMLPQLPRPKDENNSLVQPFV</sequence>
<evidence type="ECO:0000256" key="1">
    <source>
        <dbReference type="SAM" id="MobiDB-lite"/>
    </source>
</evidence>
<proteinExistence type="predicted"/>
<comment type="caution">
    <text evidence="2">The sequence shown here is derived from an EMBL/GenBank/DDBJ whole genome shotgun (WGS) entry which is preliminary data.</text>
</comment>
<dbReference type="AlphaFoldDB" id="A0AAN7BSJ1"/>
<feature type="region of interest" description="Disordered" evidence="1">
    <location>
        <begin position="308"/>
        <end position="341"/>
    </location>
</feature>
<reference evidence="2" key="1">
    <citation type="journal article" date="2023" name="Mol. Phylogenet. Evol.">
        <title>Genome-scale phylogeny and comparative genomics of the fungal order Sordariales.</title>
        <authorList>
            <person name="Hensen N."/>
            <person name="Bonometti L."/>
            <person name="Westerberg I."/>
            <person name="Brannstrom I.O."/>
            <person name="Guillou S."/>
            <person name="Cros-Aarteil S."/>
            <person name="Calhoun S."/>
            <person name="Haridas S."/>
            <person name="Kuo A."/>
            <person name="Mondo S."/>
            <person name="Pangilinan J."/>
            <person name="Riley R."/>
            <person name="LaButti K."/>
            <person name="Andreopoulos B."/>
            <person name="Lipzen A."/>
            <person name="Chen C."/>
            <person name="Yan M."/>
            <person name="Daum C."/>
            <person name="Ng V."/>
            <person name="Clum A."/>
            <person name="Steindorff A."/>
            <person name="Ohm R.A."/>
            <person name="Martin F."/>
            <person name="Silar P."/>
            <person name="Natvig D.O."/>
            <person name="Lalanne C."/>
            <person name="Gautier V."/>
            <person name="Ament-Velasquez S.L."/>
            <person name="Kruys A."/>
            <person name="Hutchinson M.I."/>
            <person name="Powell A.J."/>
            <person name="Barry K."/>
            <person name="Miller A.N."/>
            <person name="Grigoriev I.V."/>
            <person name="Debuchy R."/>
            <person name="Gladieux P."/>
            <person name="Hiltunen Thoren M."/>
            <person name="Johannesson H."/>
        </authorList>
    </citation>
    <scope>NUCLEOTIDE SEQUENCE</scope>
    <source>
        <strain evidence="2">CBS 990.96</strain>
    </source>
</reference>
<reference evidence="2" key="2">
    <citation type="submission" date="2023-05" db="EMBL/GenBank/DDBJ databases">
        <authorList>
            <consortium name="Lawrence Berkeley National Laboratory"/>
            <person name="Steindorff A."/>
            <person name="Hensen N."/>
            <person name="Bonometti L."/>
            <person name="Westerberg I."/>
            <person name="Brannstrom I.O."/>
            <person name="Guillou S."/>
            <person name="Cros-Aarteil S."/>
            <person name="Calhoun S."/>
            <person name="Haridas S."/>
            <person name="Kuo A."/>
            <person name="Mondo S."/>
            <person name="Pangilinan J."/>
            <person name="Riley R."/>
            <person name="Labutti K."/>
            <person name="Andreopoulos B."/>
            <person name="Lipzen A."/>
            <person name="Chen C."/>
            <person name="Yanf M."/>
            <person name="Daum C."/>
            <person name="Ng V."/>
            <person name="Clum A."/>
            <person name="Ohm R."/>
            <person name="Martin F."/>
            <person name="Silar P."/>
            <person name="Natvig D."/>
            <person name="Lalanne C."/>
            <person name="Gautier V."/>
            <person name="Ament-Velasquez S.L."/>
            <person name="Kruys A."/>
            <person name="Hutchinson M.I."/>
            <person name="Powell A.J."/>
            <person name="Barry K."/>
            <person name="Miller A.N."/>
            <person name="Grigoriev I.V."/>
            <person name="Debuchy R."/>
            <person name="Gladieux P."/>
            <person name="Thoren M.H."/>
            <person name="Johannesson H."/>
        </authorList>
    </citation>
    <scope>NUCLEOTIDE SEQUENCE</scope>
    <source>
        <strain evidence="2">CBS 990.96</strain>
    </source>
</reference>
<gene>
    <name evidence="2" type="ORF">QBC38DRAFT_523461</name>
</gene>
<evidence type="ECO:0000313" key="3">
    <source>
        <dbReference type="Proteomes" id="UP001301958"/>
    </source>
</evidence>
<organism evidence="2 3">
    <name type="scientific">Podospora fimiseda</name>
    <dbReference type="NCBI Taxonomy" id="252190"/>
    <lineage>
        <taxon>Eukaryota</taxon>
        <taxon>Fungi</taxon>
        <taxon>Dikarya</taxon>
        <taxon>Ascomycota</taxon>
        <taxon>Pezizomycotina</taxon>
        <taxon>Sordariomycetes</taxon>
        <taxon>Sordariomycetidae</taxon>
        <taxon>Sordariales</taxon>
        <taxon>Podosporaceae</taxon>
        <taxon>Podospora</taxon>
    </lineage>
</organism>
<evidence type="ECO:0008006" key="4">
    <source>
        <dbReference type="Google" id="ProtNLM"/>
    </source>
</evidence>
<dbReference type="EMBL" id="MU865316">
    <property type="protein sequence ID" value="KAK4228622.1"/>
    <property type="molecule type" value="Genomic_DNA"/>
</dbReference>